<proteinExistence type="predicted"/>
<keyword evidence="2" id="KW-1185">Reference proteome</keyword>
<dbReference type="RefSeq" id="XP_007417715.1">
    <property type="nucleotide sequence ID" value="XM_007417653.1"/>
</dbReference>
<dbReference type="HOGENOM" id="CLU_1518206_0_0_1"/>
<dbReference type="KEGG" id="mlr:MELLADRAFT_113059"/>
<dbReference type="VEuPathDB" id="FungiDB:MELLADRAFT_113059"/>
<protein>
    <submittedName>
        <fullName evidence="1">Uncharacterized protein</fullName>
    </submittedName>
</protein>
<organism evidence="2">
    <name type="scientific">Melampsora larici-populina (strain 98AG31 / pathotype 3-4-7)</name>
    <name type="common">Poplar leaf rust fungus</name>
    <dbReference type="NCBI Taxonomy" id="747676"/>
    <lineage>
        <taxon>Eukaryota</taxon>
        <taxon>Fungi</taxon>
        <taxon>Dikarya</taxon>
        <taxon>Basidiomycota</taxon>
        <taxon>Pucciniomycotina</taxon>
        <taxon>Pucciniomycetes</taxon>
        <taxon>Pucciniales</taxon>
        <taxon>Melampsoraceae</taxon>
        <taxon>Melampsora</taxon>
    </lineage>
</organism>
<reference evidence="2" key="1">
    <citation type="journal article" date="2011" name="Proc. Natl. Acad. Sci. U.S.A.">
        <title>Obligate biotrophy features unraveled by the genomic analysis of rust fungi.</title>
        <authorList>
            <person name="Duplessis S."/>
            <person name="Cuomo C.A."/>
            <person name="Lin Y.-C."/>
            <person name="Aerts A."/>
            <person name="Tisserant E."/>
            <person name="Veneault-Fourrey C."/>
            <person name="Joly D.L."/>
            <person name="Hacquard S."/>
            <person name="Amselem J."/>
            <person name="Cantarel B.L."/>
            <person name="Chiu R."/>
            <person name="Coutinho P.M."/>
            <person name="Feau N."/>
            <person name="Field M."/>
            <person name="Frey P."/>
            <person name="Gelhaye E."/>
            <person name="Goldberg J."/>
            <person name="Grabherr M.G."/>
            <person name="Kodira C.D."/>
            <person name="Kohler A."/>
            <person name="Kuees U."/>
            <person name="Lindquist E.A."/>
            <person name="Lucas S.M."/>
            <person name="Mago R."/>
            <person name="Mauceli E."/>
            <person name="Morin E."/>
            <person name="Murat C."/>
            <person name="Pangilinan J.L."/>
            <person name="Park R."/>
            <person name="Pearson M."/>
            <person name="Quesneville H."/>
            <person name="Rouhier N."/>
            <person name="Sakthikumar S."/>
            <person name="Salamov A.A."/>
            <person name="Schmutz J."/>
            <person name="Selles B."/>
            <person name="Shapiro H."/>
            <person name="Tanguay P."/>
            <person name="Tuskan G.A."/>
            <person name="Henrissat B."/>
            <person name="Van de Peer Y."/>
            <person name="Rouze P."/>
            <person name="Ellis J.G."/>
            <person name="Dodds P.N."/>
            <person name="Schein J.E."/>
            <person name="Zhong S."/>
            <person name="Hamelin R.C."/>
            <person name="Grigoriev I.V."/>
            <person name="Szabo L.J."/>
            <person name="Martin F."/>
        </authorList>
    </citation>
    <scope>NUCLEOTIDE SEQUENCE [LARGE SCALE GENOMIC DNA]</scope>
    <source>
        <strain evidence="2">98AG31 / pathotype 3-4-7</strain>
    </source>
</reference>
<sequence>MSYLPWVIGFEESSGEYENCGDGSWFCTLVQNSFGSHFTLVIWSLVSLAGYCVGQLTPKCCSDPYTSCHVPPGEMWWSNFENCTDTQSFIACQDREWMSYHRDSTGFYSWVPSKGLGLHFCTTTACPMPEEYYCGAPWSSDGSSAFQSKLQSLKTPSGLGRRPTVAFVSKMPPLSQD</sequence>
<name>F4S8M8_MELLP</name>
<dbReference type="AlphaFoldDB" id="F4S8M8"/>
<evidence type="ECO:0000313" key="2">
    <source>
        <dbReference type="Proteomes" id="UP000001072"/>
    </source>
</evidence>
<accession>F4S8M8</accession>
<gene>
    <name evidence="1" type="ORF">MELLADRAFT_113059</name>
</gene>
<dbReference type="GeneID" id="18924867"/>
<dbReference type="EMBL" id="GL883165">
    <property type="protein sequence ID" value="EGF99017.1"/>
    <property type="molecule type" value="Genomic_DNA"/>
</dbReference>
<dbReference type="Proteomes" id="UP000001072">
    <property type="component" value="Unassembled WGS sequence"/>
</dbReference>
<dbReference type="InParanoid" id="F4S8M8"/>
<evidence type="ECO:0000313" key="1">
    <source>
        <dbReference type="EMBL" id="EGF99017.1"/>
    </source>
</evidence>